<dbReference type="Proteomes" id="UP000242415">
    <property type="component" value="Unassembled WGS sequence"/>
</dbReference>
<name>A0A1H3T3D5_9ACTN</name>
<accession>A0A1H3T3D5</accession>
<evidence type="ECO:0000259" key="1">
    <source>
        <dbReference type="Pfam" id="PF14206"/>
    </source>
</evidence>
<dbReference type="InterPro" id="IPR025983">
    <property type="entry name" value="Cys_rich_CPCC"/>
</dbReference>
<organism evidence="2 3">
    <name type="scientific">Micromonospora pattaloongensis</name>
    <dbReference type="NCBI Taxonomy" id="405436"/>
    <lineage>
        <taxon>Bacteria</taxon>
        <taxon>Bacillati</taxon>
        <taxon>Actinomycetota</taxon>
        <taxon>Actinomycetes</taxon>
        <taxon>Micromonosporales</taxon>
        <taxon>Micromonosporaceae</taxon>
        <taxon>Micromonospora</taxon>
    </lineage>
</organism>
<evidence type="ECO:0000313" key="3">
    <source>
        <dbReference type="Proteomes" id="UP000242415"/>
    </source>
</evidence>
<reference evidence="3" key="1">
    <citation type="submission" date="2016-10" db="EMBL/GenBank/DDBJ databases">
        <authorList>
            <person name="Varghese N."/>
            <person name="Submissions S."/>
        </authorList>
    </citation>
    <scope>NUCLEOTIDE SEQUENCE [LARGE SCALE GENOMIC DNA]</scope>
    <source>
        <strain evidence="3">DSM 45245</strain>
    </source>
</reference>
<keyword evidence="3" id="KW-1185">Reference proteome</keyword>
<evidence type="ECO:0000313" key="2">
    <source>
        <dbReference type="EMBL" id="SDZ44351.1"/>
    </source>
</evidence>
<dbReference type="EMBL" id="FNPH01000017">
    <property type="protein sequence ID" value="SDZ44351.1"/>
    <property type="molecule type" value="Genomic_DNA"/>
</dbReference>
<dbReference type="Pfam" id="PF14206">
    <property type="entry name" value="Cys_rich_CPCC"/>
    <property type="match status" value="1"/>
</dbReference>
<dbReference type="AlphaFoldDB" id="A0A1H3T3D5"/>
<dbReference type="STRING" id="405436.SAMN05444365_1176"/>
<gene>
    <name evidence="2" type="ORF">SAMN05444365_1176</name>
</gene>
<feature type="domain" description="Cysteine-rich CPCC" evidence="1">
    <location>
        <begin position="8"/>
        <end position="77"/>
    </location>
</feature>
<proteinExistence type="predicted"/>
<sequence length="79" mass="8562">MTQQSVNRCPCCGYRTGCTTCPVCFWTDDGQSDADAGMVAGGPNGEVSLSDARLNFAIYGASHRRYRDVVRAPRSDELP</sequence>
<protein>
    <submittedName>
        <fullName evidence="2">Cysteine-rich CPCC</fullName>
    </submittedName>
</protein>